<reference evidence="1 2" key="1">
    <citation type="journal article" date="2016" name="PLoS ONE">
        <title>Sequence Assembly of Yarrowia lipolytica Strain W29/CLIB89 Shows Transposable Element Diversity.</title>
        <authorList>
            <person name="Magnan C."/>
            <person name="Yu J."/>
            <person name="Chang I."/>
            <person name="Jahn E."/>
            <person name="Kanomata Y."/>
            <person name="Wu J."/>
            <person name="Zeller M."/>
            <person name="Oakes M."/>
            <person name="Baldi P."/>
            <person name="Sandmeyer S."/>
        </authorList>
    </citation>
    <scope>NUCLEOTIDE SEQUENCE [LARGE SCALE GENOMIC DNA]</scope>
    <source>
        <strain evidence="2">CLIB89(W29)</strain>
    </source>
</reference>
<evidence type="ECO:0000313" key="2">
    <source>
        <dbReference type="Proteomes" id="UP000182444"/>
    </source>
</evidence>
<dbReference type="VEuPathDB" id="FungiDB:YALI1_B11111g"/>
<name>A0A1D8N6Z6_YARLL</name>
<evidence type="ECO:0000313" key="1">
    <source>
        <dbReference type="EMBL" id="AOW01404.1"/>
    </source>
</evidence>
<dbReference type="EMBL" id="CP017554">
    <property type="protein sequence ID" value="AOW01404.1"/>
    <property type="molecule type" value="Genomic_DNA"/>
</dbReference>
<dbReference type="AlphaFoldDB" id="A0A1D8N6Z6"/>
<protein>
    <submittedName>
        <fullName evidence="1">Uncharacterized protein</fullName>
    </submittedName>
</protein>
<gene>
    <name evidence="1" type="ORF">YALI1_B11111g</name>
</gene>
<dbReference type="Proteomes" id="UP000182444">
    <property type="component" value="Chromosome 1B"/>
</dbReference>
<dbReference type="GeneID" id="94582698"/>
<organism evidence="1 2">
    <name type="scientific">Yarrowia lipolytica</name>
    <name type="common">Candida lipolytica</name>
    <dbReference type="NCBI Taxonomy" id="4952"/>
    <lineage>
        <taxon>Eukaryota</taxon>
        <taxon>Fungi</taxon>
        <taxon>Dikarya</taxon>
        <taxon>Ascomycota</taxon>
        <taxon>Saccharomycotina</taxon>
        <taxon>Dipodascomycetes</taxon>
        <taxon>Dipodascales</taxon>
        <taxon>Dipodascales incertae sedis</taxon>
        <taxon>Yarrowia</taxon>
    </lineage>
</organism>
<proteinExistence type="predicted"/>
<accession>A0A1D8N6Z6</accession>
<sequence>MRQFLPSGVRESLKPPEDLQYHVSGFQAVVVFNYSTLQLTDIFGTVCQQMWVQLEVTLFTPSPGTNYSHSNINQGFPCAPIQQHNRPTLDQATVSLIALSATSSICQVGQAQIPDYRFPEKCFSSLRVVRHELGYGTNTRATRRHVGSVVCIIATWNER</sequence>
<dbReference type="RefSeq" id="XP_068138144.1">
    <property type="nucleotide sequence ID" value="XM_068282043.1"/>
</dbReference>